<reference evidence="2" key="1">
    <citation type="submission" date="2016-08" db="EMBL/GenBank/DDBJ databases">
        <authorList>
            <person name="Varghese N."/>
            <person name="Submissions Spin"/>
        </authorList>
    </citation>
    <scope>NUCLEOTIDE SEQUENCE [LARGE SCALE GENOMIC DNA]</scope>
    <source>
        <strain evidence="2">R-53144</strain>
    </source>
</reference>
<evidence type="ECO:0000313" key="1">
    <source>
        <dbReference type="EMBL" id="SCC24756.1"/>
    </source>
</evidence>
<dbReference type="AlphaFoldDB" id="A0A1C4D0A3"/>
<protein>
    <submittedName>
        <fullName evidence="1">Uncharacterized protein</fullName>
    </submittedName>
</protein>
<evidence type="ECO:0000313" key="2">
    <source>
        <dbReference type="Proteomes" id="UP000199698"/>
    </source>
</evidence>
<dbReference type="EMBL" id="FMBA01000055">
    <property type="protein sequence ID" value="SCC24756.1"/>
    <property type="molecule type" value="Genomic_DNA"/>
</dbReference>
<dbReference type="Proteomes" id="UP000199698">
    <property type="component" value="Unassembled WGS sequence"/>
</dbReference>
<organism evidence="1 2">
    <name type="scientific">Gilliamella intestini</name>
    <dbReference type="NCBI Taxonomy" id="1798183"/>
    <lineage>
        <taxon>Bacteria</taxon>
        <taxon>Pseudomonadati</taxon>
        <taxon>Pseudomonadota</taxon>
        <taxon>Gammaproteobacteria</taxon>
        <taxon>Orbales</taxon>
        <taxon>Orbaceae</taxon>
        <taxon>Gilliamella</taxon>
    </lineage>
</organism>
<proteinExistence type="predicted"/>
<keyword evidence="2" id="KW-1185">Reference proteome</keyword>
<sequence>MKYESEWYADEALSKWNEVDDLFEEEKQQKEIIEAELDKLGITQPYLRDFAL</sequence>
<gene>
    <name evidence="1" type="ORF">GA0061080_105511</name>
</gene>
<dbReference type="RefSeq" id="WP_167349225.1">
    <property type="nucleotide sequence ID" value="NZ_FMBA01000055.1"/>
</dbReference>
<accession>A0A1C4D0A3</accession>
<name>A0A1C4D0A3_9GAMM</name>